<dbReference type="EMBL" id="AKHY01000214">
    <property type="protein sequence ID" value="EIT72642.1"/>
    <property type="molecule type" value="Genomic_DNA"/>
</dbReference>
<evidence type="ECO:0000313" key="3">
    <source>
        <dbReference type="Proteomes" id="UP000002812"/>
    </source>
</evidence>
<dbReference type="Proteomes" id="UP000002812">
    <property type="component" value="Unassembled WGS sequence"/>
</dbReference>
<name>I7ZLH4_ASPO3</name>
<proteinExistence type="predicted"/>
<dbReference type="AlphaFoldDB" id="I7ZLH4"/>
<dbReference type="HOGENOM" id="CLU_1503145_0_0_1"/>
<sequence length="179" mass="18794">MNEAARGSMLEGLVGVEGAFILLEPVRLGGGYVSPRASAAAFRLSDSALLGRPRLRGGSPRGGMLSEPGDNRADAPLSLLNDAVLVVGRGCIARGANIGLSEGKRRCFRVWLLSSAEGRGAEDSWRGGGKGAKLGLRGDHGSEYDRLPSTDNPTNDPEGRGKERKKKKGAQRSQAITNV</sequence>
<gene>
    <name evidence="2" type="ORF">Ao3042_01266</name>
</gene>
<accession>I7ZLH4</accession>
<reference evidence="3" key="2">
    <citation type="submission" date="2012-06" db="EMBL/GenBank/DDBJ databases">
        <title>Comparative genomic analyses of Aspergillus oryzae 3.042 and A. oryzae RIB40 for soy-sauce fermentation.</title>
        <authorList>
            <person name="Zhao G."/>
            <person name="Hou L."/>
            <person name="Wang C."/>
            <person name="Cao X."/>
        </authorList>
    </citation>
    <scope>NUCLEOTIDE SEQUENCE [LARGE SCALE GENOMIC DNA]</scope>
    <source>
        <strain evidence="3">3.042</strain>
    </source>
</reference>
<feature type="compositionally biased region" description="Basic and acidic residues" evidence="1">
    <location>
        <begin position="136"/>
        <end position="148"/>
    </location>
</feature>
<evidence type="ECO:0000313" key="2">
    <source>
        <dbReference type="EMBL" id="EIT72642.1"/>
    </source>
</evidence>
<protein>
    <submittedName>
        <fullName evidence="2">Uncharacterized protein</fullName>
    </submittedName>
</protein>
<reference evidence="2 3" key="1">
    <citation type="journal article" date="2012" name="Eukaryot. Cell">
        <title>Draft genome sequence of Aspergillus oryzae strain 3.042.</title>
        <authorList>
            <person name="Zhao G."/>
            <person name="Yao Y."/>
            <person name="Qi W."/>
            <person name="Wang C."/>
            <person name="Hou L."/>
            <person name="Zeng B."/>
            <person name="Cao X."/>
        </authorList>
    </citation>
    <scope>NUCLEOTIDE SEQUENCE [LARGE SCALE GENOMIC DNA]</scope>
    <source>
        <strain evidence="2 3">3.042</strain>
    </source>
</reference>
<feature type="region of interest" description="Disordered" evidence="1">
    <location>
        <begin position="120"/>
        <end position="179"/>
    </location>
</feature>
<evidence type="ECO:0000256" key="1">
    <source>
        <dbReference type="SAM" id="MobiDB-lite"/>
    </source>
</evidence>
<comment type="caution">
    <text evidence="2">The sequence shown here is derived from an EMBL/GenBank/DDBJ whole genome shotgun (WGS) entry which is preliminary data.</text>
</comment>
<organism evidence="2 3">
    <name type="scientific">Aspergillus oryzae (strain 3.042)</name>
    <name type="common">Yellow koji mold</name>
    <dbReference type="NCBI Taxonomy" id="1160506"/>
    <lineage>
        <taxon>Eukaryota</taxon>
        <taxon>Fungi</taxon>
        <taxon>Dikarya</taxon>
        <taxon>Ascomycota</taxon>
        <taxon>Pezizomycotina</taxon>
        <taxon>Eurotiomycetes</taxon>
        <taxon>Eurotiomycetidae</taxon>
        <taxon>Eurotiales</taxon>
        <taxon>Aspergillaceae</taxon>
        <taxon>Aspergillus</taxon>
        <taxon>Aspergillus subgen. Circumdati</taxon>
    </lineage>
</organism>